<accession>A0A7I9WXJ8</accession>
<dbReference type="EMBL" id="BLKT01000003">
    <property type="protein sequence ID" value="GFG62443.1"/>
    <property type="molecule type" value="Genomic_DNA"/>
</dbReference>
<comment type="caution">
    <text evidence="2">The sequence shown here is derived from an EMBL/GenBank/DDBJ whole genome shotgun (WGS) entry which is preliminary data.</text>
</comment>
<protein>
    <recommendedName>
        <fullName evidence="4">Thiol:disulfide interchange protein</fullName>
    </recommendedName>
</protein>
<dbReference type="AlphaFoldDB" id="A0A7I9WXJ8"/>
<dbReference type="Proteomes" id="UP000465241">
    <property type="component" value="Unassembled WGS sequence"/>
</dbReference>
<evidence type="ECO:0000256" key="1">
    <source>
        <dbReference type="SAM" id="MobiDB-lite"/>
    </source>
</evidence>
<evidence type="ECO:0008006" key="4">
    <source>
        <dbReference type="Google" id="ProtNLM"/>
    </source>
</evidence>
<evidence type="ECO:0000313" key="2">
    <source>
        <dbReference type="EMBL" id="GFG62443.1"/>
    </source>
</evidence>
<organism evidence="2 3">
    <name type="scientific">Mycolicibacterium murale</name>
    <dbReference type="NCBI Taxonomy" id="182220"/>
    <lineage>
        <taxon>Bacteria</taxon>
        <taxon>Bacillati</taxon>
        <taxon>Actinomycetota</taxon>
        <taxon>Actinomycetes</taxon>
        <taxon>Mycobacteriales</taxon>
        <taxon>Mycobacteriaceae</taxon>
        <taxon>Mycolicibacterium</taxon>
    </lineage>
</organism>
<dbReference type="InterPro" id="IPR036249">
    <property type="entry name" value="Thioredoxin-like_sf"/>
</dbReference>
<feature type="region of interest" description="Disordered" evidence="1">
    <location>
        <begin position="1"/>
        <end position="25"/>
    </location>
</feature>
<proteinExistence type="predicted"/>
<keyword evidence="3" id="KW-1185">Reference proteome</keyword>
<gene>
    <name evidence="2" type="ORF">MMUR_65790</name>
</gene>
<dbReference type="Gene3D" id="3.40.30.10">
    <property type="entry name" value="Glutaredoxin"/>
    <property type="match status" value="1"/>
</dbReference>
<reference evidence="2 3" key="1">
    <citation type="journal article" date="2019" name="Emerg. Microbes Infect.">
        <title>Comprehensive subspecies identification of 175 nontuberculous mycobacteria species based on 7547 genomic profiles.</title>
        <authorList>
            <person name="Matsumoto Y."/>
            <person name="Kinjo T."/>
            <person name="Motooka D."/>
            <person name="Nabeya D."/>
            <person name="Jung N."/>
            <person name="Uechi K."/>
            <person name="Horii T."/>
            <person name="Iida T."/>
            <person name="Fujita J."/>
            <person name="Nakamura S."/>
        </authorList>
    </citation>
    <scope>NUCLEOTIDE SEQUENCE [LARGE SCALE GENOMIC DNA]</scope>
    <source>
        <strain evidence="2 3">JCM 13392</strain>
    </source>
</reference>
<sequence>MVTVHQDPNERLRWTGSPNGVRLPTLQDGDRRIAAALKVPNVMPATVLIGSDGSVTEVLPRAFVSADEIAEAVGDRLR</sequence>
<dbReference type="SUPFAM" id="SSF52833">
    <property type="entry name" value="Thioredoxin-like"/>
    <property type="match status" value="1"/>
</dbReference>
<evidence type="ECO:0000313" key="3">
    <source>
        <dbReference type="Proteomes" id="UP000465241"/>
    </source>
</evidence>
<name>A0A7I9WXJ8_9MYCO</name>